<keyword evidence="1" id="KW-1133">Transmembrane helix</keyword>
<organism evidence="2 3">
    <name type="scientific">Chryseobacterium phosphatilyticum</name>
    <dbReference type="NCBI Taxonomy" id="475075"/>
    <lineage>
        <taxon>Bacteria</taxon>
        <taxon>Pseudomonadati</taxon>
        <taxon>Bacteroidota</taxon>
        <taxon>Flavobacteriia</taxon>
        <taxon>Flavobacteriales</taxon>
        <taxon>Weeksellaceae</taxon>
        <taxon>Chryseobacterium group</taxon>
        <taxon>Chryseobacterium</taxon>
    </lineage>
</organism>
<protein>
    <submittedName>
        <fullName evidence="2">DUF1648 domain-containing protein</fullName>
    </submittedName>
</protein>
<keyword evidence="1" id="KW-0812">Transmembrane</keyword>
<comment type="caution">
    <text evidence="2">The sequence shown here is derived from an EMBL/GenBank/DDBJ whole genome shotgun (WGS) entry which is preliminary data.</text>
</comment>
<reference evidence="2 3" key="1">
    <citation type="submission" date="2018-04" db="EMBL/GenBank/DDBJ databases">
        <title>Draft Genome Sequence of Phosphate-Solubilizing Chryseobacterium sp. ISE14 that is a Biocontrol and Plant Growth-Promoting Rhizobacterium Isolated from Cucumber.</title>
        <authorList>
            <person name="Jeong J.-J."/>
            <person name="Sang M.K."/>
            <person name="Choi I.-G."/>
            <person name="Kim K.D."/>
        </authorList>
    </citation>
    <scope>NUCLEOTIDE SEQUENCE [LARGE SCALE GENOMIC DNA]</scope>
    <source>
        <strain evidence="2 3">ISE14</strain>
    </source>
</reference>
<dbReference type="RefSeq" id="WP_103246570.1">
    <property type="nucleotide sequence ID" value="NZ_PPED02000005.1"/>
</dbReference>
<dbReference type="OrthoDB" id="1262269at2"/>
<keyword evidence="3" id="KW-1185">Reference proteome</keyword>
<proteinExistence type="predicted"/>
<keyword evidence="1" id="KW-0472">Membrane</keyword>
<evidence type="ECO:0000313" key="2">
    <source>
        <dbReference type="EMBL" id="PWN66980.1"/>
    </source>
</evidence>
<gene>
    <name evidence="2" type="ORF">C1631_019905</name>
</gene>
<feature type="transmembrane region" description="Helical" evidence="1">
    <location>
        <begin position="7"/>
        <end position="31"/>
    </location>
</feature>
<evidence type="ECO:0000256" key="1">
    <source>
        <dbReference type="SAM" id="Phobius"/>
    </source>
</evidence>
<feature type="transmembrane region" description="Helical" evidence="1">
    <location>
        <begin position="51"/>
        <end position="71"/>
    </location>
</feature>
<evidence type="ECO:0000313" key="3">
    <source>
        <dbReference type="Proteomes" id="UP000236594"/>
    </source>
</evidence>
<name>A0A316X871_9FLAO</name>
<feature type="transmembrane region" description="Helical" evidence="1">
    <location>
        <begin position="91"/>
        <end position="115"/>
    </location>
</feature>
<accession>A0A316X871</accession>
<dbReference type="EMBL" id="PPED02000005">
    <property type="protein sequence ID" value="PWN66980.1"/>
    <property type="molecule type" value="Genomic_DNA"/>
</dbReference>
<sequence length="121" mass="14117">MTPRYIKVLFVVPFAITICYFVYLCTVYSSVPEVIPIHSFGNNKDSYGNKIFLFLPIILNIIALMLIWRIIRRPDKIKFTFEIKESEQEKIYHTTQLALVIFAIFISVMMGPLSFADVIFK</sequence>
<dbReference type="AlphaFoldDB" id="A0A316X871"/>
<dbReference type="Proteomes" id="UP000236594">
    <property type="component" value="Unassembled WGS sequence"/>
</dbReference>